<dbReference type="AlphaFoldDB" id="A0A9J6ZMU1"/>
<evidence type="ECO:0000313" key="1">
    <source>
        <dbReference type="EMBL" id="URW78831.1"/>
    </source>
</evidence>
<dbReference type="RefSeq" id="WP_250722253.1">
    <property type="nucleotide sequence ID" value="NZ_CP098400.1"/>
</dbReference>
<dbReference type="PROSITE" id="PS51257">
    <property type="entry name" value="PROKAR_LIPOPROTEIN"/>
    <property type="match status" value="1"/>
</dbReference>
<sequence length="544" mass="59920">MSNKRNIRFRDFIGLSLIAMTVLYSCKGDDIIVNDPDDDMRSISITGPFISASYTLQDFLEDLEGDGIFSDEDGLLYYQTRQDVEIEWDDLVTLNDVNSTWNHYIPPFNTGSGDDGSFEFSDRAILSHRNDVRYDSLDLTAGVLRIAIASPYGLSGTVTVDCPGMASGGEPVSITFTVYGNGMVSPEEFSLPLEGMHLNLESNDEAPYLSSLRVNTRVALEGLSYGGDLTVYFSLSDMEAEAAYGYFGTQETTKTDVELDFELFDEIDDLKDRVRVDRISISIQLHNSIGTPFYVETRNMRFYKDDDEDPYEYLTVDGSSTLVIDNVPASVGGEPGFAEVVIDDKSDSNVLDIANGFPRSMKLDIFSRSNPDAGSDPESEPLNYKLAGQDLVAALVAKIPFTLSAAGYERRDTIEFDFNDMIEGSENEVESIELASVYFDFENGLPLSISASAYVIDGNGDLIDYVLDEGTSIIIAGTAARPEASSFKVDLTEDQIEAFRQREAKQLILHYEVMTGKNGESVEITNKGSLRAKISLSAKGTIPN</sequence>
<dbReference type="Proteomes" id="UP001056426">
    <property type="component" value="Chromosome"/>
</dbReference>
<dbReference type="EMBL" id="CP098400">
    <property type="protein sequence ID" value="URW78831.1"/>
    <property type="molecule type" value="Genomic_DNA"/>
</dbReference>
<keyword evidence="2" id="KW-1185">Reference proteome</keyword>
<organism evidence="1 2">
    <name type="scientific">Xiashengella succiniciproducens</name>
    <dbReference type="NCBI Taxonomy" id="2949635"/>
    <lineage>
        <taxon>Bacteria</taxon>
        <taxon>Pseudomonadati</taxon>
        <taxon>Bacteroidota</taxon>
        <taxon>Bacteroidia</taxon>
        <taxon>Marinilabiliales</taxon>
        <taxon>Marinilabiliaceae</taxon>
        <taxon>Xiashengella</taxon>
    </lineage>
</organism>
<gene>
    <name evidence="1" type="ORF">M9189_08170</name>
</gene>
<evidence type="ECO:0000313" key="2">
    <source>
        <dbReference type="Proteomes" id="UP001056426"/>
    </source>
</evidence>
<reference evidence="1" key="1">
    <citation type="submission" date="2022-05" db="EMBL/GenBank/DDBJ databases">
        <authorList>
            <person name="Sun X."/>
        </authorList>
    </citation>
    <scope>NUCLEOTIDE SEQUENCE</scope>
    <source>
        <strain evidence="1">Ai-910</strain>
    </source>
</reference>
<accession>A0A9J6ZMU1</accession>
<proteinExistence type="predicted"/>
<protein>
    <submittedName>
        <fullName evidence="1">Uncharacterized protein</fullName>
    </submittedName>
</protein>
<name>A0A9J6ZMU1_9BACT</name>
<reference evidence="1" key="2">
    <citation type="submission" date="2022-06" db="EMBL/GenBank/DDBJ databases">
        <title>Xiashengella guii gen. nov. sp. nov., a bacterium isolated form anaerobic digestion tank.</title>
        <authorList>
            <person name="Huang H."/>
        </authorList>
    </citation>
    <scope>NUCLEOTIDE SEQUENCE</scope>
    <source>
        <strain evidence="1">Ai-910</strain>
    </source>
</reference>
<dbReference type="KEGG" id="alkq:M9189_08170"/>